<proteinExistence type="predicted"/>
<gene>
    <name evidence="2" type="ORF">OCA8868_02965</name>
</gene>
<keyword evidence="3" id="KW-1185">Reference proteome</keyword>
<evidence type="ECO:0000313" key="2">
    <source>
        <dbReference type="EMBL" id="SMX43464.1"/>
    </source>
</evidence>
<reference evidence="3" key="1">
    <citation type="submission" date="2017-05" db="EMBL/GenBank/DDBJ databases">
        <authorList>
            <person name="Rodrigo-Torres L."/>
            <person name="Arahal R. D."/>
            <person name="Lucena T."/>
        </authorList>
    </citation>
    <scope>NUCLEOTIDE SEQUENCE [LARGE SCALE GENOMIC DNA]</scope>
    <source>
        <strain evidence="3">CECT 8868</strain>
    </source>
</reference>
<organism evidence="2 3">
    <name type="scientific">Octadecabacter ascidiaceicola</name>
    <dbReference type="NCBI Taxonomy" id="1655543"/>
    <lineage>
        <taxon>Bacteria</taxon>
        <taxon>Pseudomonadati</taxon>
        <taxon>Pseudomonadota</taxon>
        <taxon>Alphaproteobacteria</taxon>
        <taxon>Rhodobacterales</taxon>
        <taxon>Roseobacteraceae</taxon>
        <taxon>Octadecabacter</taxon>
    </lineage>
</organism>
<sequence>MTRTLLLIFAFLTLMIGTFIWFVITWDASKEDPVNSIRPTQTGALT</sequence>
<keyword evidence="1" id="KW-0812">Transmembrane</keyword>
<keyword evidence="1" id="KW-0472">Membrane</keyword>
<feature type="transmembrane region" description="Helical" evidence="1">
    <location>
        <begin position="5"/>
        <end position="24"/>
    </location>
</feature>
<dbReference type="EMBL" id="FXYD01000005">
    <property type="protein sequence ID" value="SMX43464.1"/>
    <property type="molecule type" value="Genomic_DNA"/>
</dbReference>
<keyword evidence="1" id="KW-1133">Transmembrane helix</keyword>
<dbReference type="AlphaFoldDB" id="A0A238KL25"/>
<accession>A0A238KL25</accession>
<dbReference type="Proteomes" id="UP000203464">
    <property type="component" value="Unassembled WGS sequence"/>
</dbReference>
<evidence type="ECO:0000313" key="3">
    <source>
        <dbReference type="Proteomes" id="UP000203464"/>
    </source>
</evidence>
<name>A0A238KL25_9RHOB</name>
<evidence type="ECO:0000256" key="1">
    <source>
        <dbReference type="SAM" id="Phobius"/>
    </source>
</evidence>
<protein>
    <submittedName>
        <fullName evidence="2">Uncharacterized protein</fullName>
    </submittedName>
</protein>